<dbReference type="PROSITE" id="PS50088">
    <property type="entry name" value="ANK_REPEAT"/>
    <property type="match status" value="2"/>
</dbReference>
<feature type="repeat" description="ANK" evidence="3">
    <location>
        <begin position="257"/>
        <end position="289"/>
    </location>
</feature>
<evidence type="ECO:0000256" key="4">
    <source>
        <dbReference type="SAM" id="MobiDB-lite"/>
    </source>
</evidence>
<dbReference type="AlphaFoldDB" id="A0A2R5GJS0"/>
<dbReference type="InterPro" id="IPR051637">
    <property type="entry name" value="Ank_repeat_dom-contain_49"/>
</dbReference>
<feature type="region of interest" description="Disordered" evidence="4">
    <location>
        <begin position="1"/>
        <end position="30"/>
    </location>
</feature>
<dbReference type="PROSITE" id="PS50297">
    <property type="entry name" value="ANK_REP_REGION"/>
    <property type="match status" value="1"/>
</dbReference>
<feature type="compositionally biased region" description="Low complexity" evidence="4">
    <location>
        <begin position="148"/>
        <end position="177"/>
    </location>
</feature>
<reference evidence="5 6" key="1">
    <citation type="submission" date="2017-12" db="EMBL/GenBank/DDBJ databases">
        <title>Sequencing, de novo assembly and annotation of complete genome of a new Thraustochytrid species, strain FCC1311.</title>
        <authorList>
            <person name="Sedici K."/>
            <person name="Godart F."/>
            <person name="Aiese Cigliano R."/>
            <person name="Sanseverino W."/>
            <person name="Barakat M."/>
            <person name="Ortet P."/>
            <person name="Marechal E."/>
            <person name="Cagnac O."/>
            <person name="Amato A."/>
        </authorList>
    </citation>
    <scope>NUCLEOTIDE SEQUENCE [LARGE SCALE GENOMIC DNA]</scope>
</reference>
<gene>
    <name evidence="5" type="ORF">FCC1311_073512</name>
</gene>
<dbReference type="Proteomes" id="UP000241890">
    <property type="component" value="Unassembled WGS sequence"/>
</dbReference>
<dbReference type="Gene3D" id="1.25.40.20">
    <property type="entry name" value="Ankyrin repeat-containing domain"/>
    <property type="match status" value="1"/>
</dbReference>
<feature type="compositionally biased region" description="Basic residues" evidence="4">
    <location>
        <begin position="820"/>
        <end position="831"/>
    </location>
</feature>
<feature type="region of interest" description="Disordered" evidence="4">
    <location>
        <begin position="799"/>
        <end position="831"/>
    </location>
</feature>
<dbReference type="OrthoDB" id="366390at2759"/>
<proteinExistence type="predicted"/>
<keyword evidence="6" id="KW-1185">Reference proteome</keyword>
<dbReference type="PANTHER" id="PTHR24180:SF45">
    <property type="entry name" value="POLY [ADP-RIBOSE] POLYMERASE TANKYRASE"/>
    <property type="match status" value="1"/>
</dbReference>
<dbReference type="PANTHER" id="PTHR24180">
    <property type="entry name" value="CYCLIN-DEPENDENT KINASE INHIBITOR 2C-RELATED"/>
    <property type="match status" value="1"/>
</dbReference>
<organism evidence="5 6">
    <name type="scientific">Hondaea fermentalgiana</name>
    <dbReference type="NCBI Taxonomy" id="2315210"/>
    <lineage>
        <taxon>Eukaryota</taxon>
        <taxon>Sar</taxon>
        <taxon>Stramenopiles</taxon>
        <taxon>Bigyra</taxon>
        <taxon>Labyrinthulomycetes</taxon>
        <taxon>Thraustochytrida</taxon>
        <taxon>Thraustochytriidae</taxon>
        <taxon>Hondaea</taxon>
    </lineage>
</organism>
<evidence type="ECO:0000256" key="1">
    <source>
        <dbReference type="ARBA" id="ARBA00022737"/>
    </source>
</evidence>
<feature type="repeat" description="ANK" evidence="3">
    <location>
        <begin position="290"/>
        <end position="331"/>
    </location>
</feature>
<name>A0A2R5GJS0_9STRA</name>
<evidence type="ECO:0000256" key="2">
    <source>
        <dbReference type="ARBA" id="ARBA00023043"/>
    </source>
</evidence>
<evidence type="ECO:0000256" key="3">
    <source>
        <dbReference type="PROSITE-ProRule" id="PRU00023"/>
    </source>
</evidence>
<keyword evidence="1" id="KW-0677">Repeat</keyword>
<dbReference type="EMBL" id="BEYU01000091">
    <property type="protein sequence ID" value="GBG31130.1"/>
    <property type="molecule type" value="Genomic_DNA"/>
</dbReference>
<dbReference type="SUPFAM" id="SSF48403">
    <property type="entry name" value="Ankyrin repeat"/>
    <property type="match status" value="1"/>
</dbReference>
<comment type="caution">
    <text evidence="5">The sequence shown here is derived from an EMBL/GenBank/DDBJ whole genome shotgun (WGS) entry which is preliminary data.</text>
</comment>
<evidence type="ECO:0000313" key="5">
    <source>
        <dbReference type="EMBL" id="GBG31130.1"/>
    </source>
</evidence>
<feature type="compositionally biased region" description="Low complexity" evidence="4">
    <location>
        <begin position="190"/>
        <end position="221"/>
    </location>
</feature>
<evidence type="ECO:0000313" key="6">
    <source>
        <dbReference type="Proteomes" id="UP000241890"/>
    </source>
</evidence>
<feature type="region of interest" description="Disordered" evidence="4">
    <location>
        <begin position="115"/>
        <end position="238"/>
    </location>
</feature>
<protein>
    <submittedName>
        <fullName evidence="5">Ankyrin repeat domain-containing protein 54</fullName>
    </submittedName>
</protein>
<dbReference type="Pfam" id="PF12796">
    <property type="entry name" value="Ank_2"/>
    <property type="match status" value="1"/>
</dbReference>
<feature type="region of interest" description="Disordered" evidence="4">
    <location>
        <begin position="621"/>
        <end position="685"/>
    </location>
</feature>
<feature type="compositionally biased region" description="Basic residues" evidence="4">
    <location>
        <begin position="651"/>
        <end position="663"/>
    </location>
</feature>
<dbReference type="InterPro" id="IPR036770">
    <property type="entry name" value="Ankyrin_rpt-contain_sf"/>
</dbReference>
<dbReference type="InterPro" id="IPR002110">
    <property type="entry name" value="Ankyrin_rpt"/>
</dbReference>
<accession>A0A2R5GJS0</accession>
<feature type="compositionally biased region" description="Low complexity" evidence="4">
    <location>
        <begin position="9"/>
        <end position="19"/>
    </location>
</feature>
<dbReference type="InParanoid" id="A0A2R5GJS0"/>
<keyword evidence="2 3" id="KW-0040">ANK repeat</keyword>
<sequence length="831" mass="88632">MTTLPSLQGGASVGAASSSHDVFARGEDEDAETAGDLRAVLLSCIREGNGEQALAIAQSGKVLPQKHARVKPGQAGIDFPLEVAAAFGNQQVVAALLEKGFAAEHTKSLIKAGASEATTSADDPSSSSGSGGGGQSVANDNDSRLGGSPSSHSISHNHIATASSSALGAAMSSSTSSNRFQPTRPRSMSRKSVQSSSSYSSGKSRGRISRGIGSQGNLHNGFSGGSGNNQSGRVSNADAPRHVHFFRTQPRSRPKPGIYSPLHWACYKGHLGIVCLLLRYGFDPSSVDTDGNTALHLAATACSETSDKDCQHAVIIEVLLSENVDIFARNMFGNRALQLATDARAKLLLQRAEQDDRTRSGLLSLSRIIQAEETLSKLLNSIFRDNAHEEENAENGHDIFATRVSSDRADAAAPSSSVAMAPLLGRIPADDVVEQTPEEARAKLEMQRAAQIKASRTDALTVLTISLRRRIHDLAKAVDVAIACKVNKNLLALGKRTLRELTHRQHCETASLKMLGDLVDESNVVYLRTYAGILRKAREVNVARHVFLRTSRVYLYMESKMRLQTLYTSLIAREMASEEIPVDLVWELNASLQAFVQRRIYFGARKPSNLLQDPSEMAHAALSGDGLPVSRSDPSTASGKKGRGANGGGGKRGKKGNGGRKGKKADASDLADGEQKSAEELAAEAEAAAARAEAARAEALFNEDPDDFLMRTAGALLLRLRIEVEFTELSTKTFAKSDWPDSAAHIAALEGALHRLDELALQCEALTRVDCGATVSEDILLAGLARSRQLQRDLKTAKRNLADKEAQSEAGEDDLAPKASKGKKRGGKGKN</sequence>
<dbReference type="SMART" id="SM00248">
    <property type="entry name" value="ANK"/>
    <property type="match status" value="2"/>
</dbReference>